<reference evidence="6" key="1">
    <citation type="journal article" date="2020" name="Stud. Mycol.">
        <title>101 Dothideomycetes genomes: a test case for predicting lifestyles and emergence of pathogens.</title>
        <authorList>
            <person name="Haridas S."/>
            <person name="Albert R."/>
            <person name="Binder M."/>
            <person name="Bloem J."/>
            <person name="Labutti K."/>
            <person name="Salamov A."/>
            <person name="Andreopoulos B."/>
            <person name="Baker S."/>
            <person name="Barry K."/>
            <person name="Bills G."/>
            <person name="Bluhm B."/>
            <person name="Cannon C."/>
            <person name="Castanera R."/>
            <person name="Culley D."/>
            <person name="Daum C."/>
            <person name="Ezra D."/>
            <person name="Gonzalez J."/>
            <person name="Henrissat B."/>
            <person name="Kuo A."/>
            <person name="Liang C."/>
            <person name="Lipzen A."/>
            <person name="Lutzoni F."/>
            <person name="Magnuson J."/>
            <person name="Mondo S."/>
            <person name="Nolan M."/>
            <person name="Ohm R."/>
            <person name="Pangilinan J."/>
            <person name="Park H.-J."/>
            <person name="Ramirez L."/>
            <person name="Alfaro M."/>
            <person name="Sun H."/>
            <person name="Tritt A."/>
            <person name="Yoshinaga Y."/>
            <person name="Zwiers L.-H."/>
            <person name="Turgeon B."/>
            <person name="Goodwin S."/>
            <person name="Spatafora J."/>
            <person name="Crous P."/>
            <person name="Grigoriev I."/>
        </authorList>
    </citation>
    <scope>NUCLEOTIDE SEQUENCE</scope>
    <source>
        <strain evidence="6">CBS 175.79</strain>
    </source>
</reference>
<dbReference type="SUPFAM" id="SSF52777">
    <property type="entry name" value="CoA-dependent acyltransferases"/>
    <property type="match status" value="4"/>
</dbReference>
<dbReference type="GO" id="GO:0044550">
    <property type="term" value="P:secondary metabolite biosynthetic process"/>
    <property type="evidence" value="ECO:0007669"/>
    <property type="project" value="TreeGrafter"/>
</dbReference>
<dbReference type="Proteomes" id="UP000799778">
    <property type="component" value="Unassembled WGS sequence"/>
</dbReference>
<keyword evidence="1" id="KW-0596">Phosphopantetheine</keyword>
<dbReference type="Pfam" id="PF00550">
    <property type="entry name" value="PP-binding"/>
    <property type="match status" value="1"/>
</dbReference>
<dbReference type="EMBL" id="ML978070">
    <property type="protein sequence ID" value="KAF2014423.1"/>
    <property type="molecule type" value="Genomic_DNA"/>
</dbReference>
<dbReference type="InterPro" id="IPR001242">
    <property type="entry name" value="Condensation_dom"/>
</dbReference>
<evidence type="ECO:0000256" key="1">
    <source>
        <dbReference type="ARBA" id="ARBA00022450"/>
    </source>
</evidence>
<dbReference type="PANTHER" id="PTHR45527">
    <property type="entry name" value="NONRIBOSOMAL PEPTIDE SYNTHETASE"/>
    <property type="match status" value="1"/>
</dbReference>
<evidence type="ECO:0000313" key="6">
    <source>
        <dbReference type="EMBL" id="KAF2014423.1"/>
    </source>
</evidence>
<dbReference type="RefSeq" id="XP_033382762.1">
    <property type="nucleotide sequence ID" value="XM_033528236.1"/>
</dbReference>
<dbReference type="Gene3D" id="3.30.300.30">
    <property type="match status" value="1"/>
</dbReference>
<evidence type="ECO:0000256" key="2">
    <source>
        <dbReference type="ARBA" id="ARBA00022553"/>
    </source>
</evidence>
<dbReference type="SUPFAM" id="SSF47336">
    <property type="entry name" value="ACP-like"/>
    <property type="match status" value="2"/>
</dbReference>
<dbReference type="GeneID" id="54285633"/>
<dbReference type="Gene3D" id="3.30.559.30">
    <property type="entry name" value="Nonribosomal peptide synthetase, condensation domain"/>
    <property type="match status" value="2"/>
</dbReference>
<evidence type="ECO:0000256" key="3">
    <source>
        <dbReference type="ARBA" id="ARBA00022598"/>
    </source>
</evidence>
<dbReference type="GO" id="GO:0016874">
    <property type="term" value="F:ligase activity"/>
    <property type="evidence" value="ECO:0007669"/>
    <property type="project" value="UniProtKB-KW"/>
</dbReference>
<proteinExistence type="inferred from homology"/>
<keyword evidence="7" id="KW-1185">Reference proteome</keyword>
<protein>
    <submittedName>
        <fullName evidence="6">Acetyl-CoA synthetase-like protein</fullName>
    </submittedName>
</protein>
<name>A0A6A5XNC3_9PLEO</name>
<dbReference type="PROSITE" id="PS00455">
    <property type="entry name" value="AMP_BINDING"/>
    <property type="match status" value="1"/>
</dbReference>
<dbReference type="OrthoDB" id="416786at2759"/>
<accession>A0A6A5XNC3</accession>
<dbReference type="InterPro" id="IPR036736">
    <property type="entry name" value="ACP-like_sf"/>
</dbReference>
<dbReference type="PANTHER" id="PTHR45527:SF11">
    <property type="entry name" value="NONRIBOSOMAL PEPTIDE SYNTHETASE 5"/>
    <property type="match status" value="1"/>
</dbReference>
<dbReference type="GO" id="GO:0043041">
    <property type="term" value="P:amino acid activation for nonribosomal peptide biosynthetic process"/>
    <property type="evidence" value="ECO:0007669"/>
    <property type="project" value="TreeGrafter"/>
</dbReference>
<gene>
    <name evidence="6" type="ORF">BU24DRAFT_423380</name>
</gene>
<dbReference type="InterPro" id="IPR045851">
    <property type="entry name" value="AMP-bd_C_sf"/>
</dbReference>
<organism evidence="6 7">
    <name type="scientific">Aaosphaeria arxii CBS 175.79</name>
    <dbReference type="NCBI Taxonomy" id="1450172"/>
    <lineage>
        <taxon>Eukaryota</taxon>
        <taxon>Fungi</taxon>
        <taxon>Dikarya</taxon>
        <taxon>Ascomycota</taxon>
        <taxon>Pezizomycotina</taxon>
        <taxon>Dothideomycetes</taxon>
        <taxon>Pleosporomycetidae</taxon>
        <taxon>Pleosporales</taxon>
        <taxon>Pleosporales incertae sedis</taxon>
        <taxon>Aaosphaeria</taxon>
    </lineage>
</organism>
<dbReference type="CDD" id="cd19537">
    <property type="entry name" value="C_NRPS-like"/>
    <property type="match status" value="1"/>
</dbReference>
<dbReference type="Gene3D" id="3.40.50.12780">
    <property type="entry name" value="N-terminal domain of ligase-like"/>
    <property type="match status" value="1"/>
</dbReference>
<keyword evidence="3" id="KW-0436">Ligase</keyword>
<dbReference type="SUPFAM" id="SSF56801">
    <property type="entry name" value="Acetyl-CoA synthetase-like"/>
    <property type="match status" value="1"/>
</dbReference>
<keyword evidence="2" id="KW-0597">Phosphoprotein</keyword>
<evidence type="ECO:0000313" key="7">
    <source>
        <dbReference type="Proteomes" id="UP000799778"/>
    </source>
</evidence>
<dbReference type="PROSITE" id="PS50075">
    <property type="entry name" value="CARRIER"/>
    <property type="match status" value="1"/>
</dbReference>
<evidence type="ECO:0000256" key="4">
    <source>
        <dbReference type="ARBA" id="ARBA00029454"/>
    </source>
</evidence>
<dbReference type="InterPro" id="IPR009081">
    <property type="entry name" value="PP-bd_ACP"/>
</dbReference>
<feature type="domain" description="Carrier" evidence="5">
    <location>
        <begin position="1051"/>
        <end position="1126"/>
    </location>
</feature>
<dbReference type="GO" id="GO:0005737">
    <property type="term" value="C:cytoplasm"/>
    <property type="evidence" value="ECO:0007669"/>
    <property type="project" value="TreeGrafter"/>
</dbReference>
<comment type="similarity">
    <text evidence="4">Belongs to the NRP synthetase family.</text>
</comment>
<dbReference type="Pfam" id="PF00501">
    <property type="entry name" value="AMP-binding"/>
    <property type="match status" value="1"/>
</dbReference>
<dbReference type="InterPro" id="IPR000873">
    <property type="entry name" value="AMP-dep_synth/lig_dom"/>
</dbReference>
<dbReference type="Gene3D" id="3.30.559.10">
    <property type="entry name" value="Chloramphenicol acetyltransferase-like domain"/>
    <property type="match status" value="2"/>
</dbReference>
<dbReference type="InterPro" id="IPR023213">
    <property type="entry name" value="CAT-like_dom_sf"/>
</dbReference>
<dbReference type="GO" id="GO:0031177">
    <property type="term" value="F:phosphopantetheine binding"/>
    <property type="evidence" value="ECO:0007669"/>
    <property type="project" value="TreeGrafter"/>
</dbReference>
<evidence type="ECO:0000259" key="5">
    <source>
        <dbReference type="PROSITE" id="PS50075"/>
    </source>
</evidence>
<dbReference type="InterPro" id="IPR042099">
    <property type="entry name" value="ANL_N_sf"/>
</dbReference>
<dbReference type="InterPro" id="IPR020845">
    <property type="entry name" value="AMP-binding_CS"/>
</dbReference>
<dbReference type="Pfam" id="PF00668">
    <property type="entry name" value="Condensation"/>
    <property type="match status" value="2"/>
</dbReference>
<sequence length="1547" mass="172391">MTRSPTALLALQEISYALDIPINSIDVQKDLLSNGANSITLVRLHYALKTIGIHMKLETMVSEVTIEQLLGHLAQRSTTSVSPCNRFFKRKAVAKVESPSKRNTAGVKPEITNTSILKYNLRYPMTEIQLTLLQSSLENPGSNIISYHETHLPRDVPTLRAAWAKVLQLEPLLNSSYILEGSKAYIVERNHNSIDWEEVIVADTKSYNREINKQDKETPIFGHCFRVVTLAPHNGNTGRSRIIWRVHHGLIDGYSHLLLLSRLEKALLGAALGPTAPFFQFAENLRKLQNDSAASGMTYWAKRHVEHDRPASRLLLPTPAKSLALRGECNIFERSLDHSILATSCKKIGITFPTLYYAAWALTMARFTDSSDVLFGTVFNGRSLPIAGSNSVIGPTINTLPVHIRIDSSLTVAQYLRDVFRDILELNSMQWTIPNHGFSRNFQTALNIQNTPHFVRRSLLPIETPFSTIRSDVPLQVEIVRGTTDLIRFHYQLEHFNQCQIETISEVFTSAITIVLKPDATVGSCLTSIVDSTHRNTLSCWGNWNSIHTRTASFKDDLVTLFQRTASQYPSAIAIQKGSQTMSYKELDLKSSSVARAISANVEVGDVVCVHADRSFNWIIAIYGVLKAGAIYCPLVDTLSASIRDSNFLASGAKVFVAGKKIETRHKPAFSGKTITVEDILLGEYAGGIVQKNVSAGPHPDRGAYLCFTSGSTGKPKGVLCHHRGLVAFQRDFDVRLQARPGWKIAQVMSAAFDGSIHEIFSTFSYGATLLLGGSKGINHLMGADAAILTPSVARALDVQSLPSLKTVYFVGEAVTQDLCDSWASEKTVFNMYGPTEATCGATIKRLHQNHLVSLGAPNPSTRIYVLDSAQRLAPLGVIGEIYLAGVQVASGYVANRKDTETRFLFDSVNPQFDERMYKTGDKAYWNEGGELVLLGRSDRQVKLRGFRIDLDGLEVQFLDAQEKGMDVSQVAIVVNDGDLVAYVQPESADVNKLRQSLRTRLAHYAMPRWIVPIDSFPMTSAGKRDYKKLESSAQYLRVQSDIDIITENVTLLEDLIISILRETLILPDDVLIPPTSNFIDLGANSVSLLSLSHHISKALCRKVPLQSVMQSSTPQDLAWTLSISELDAAGNEPESDGLMLGEENVSPIEADWWYKYKSHHDTSAFSVSFACKLGAEVDVPRLMKAWDRVLSQHRILRCNYRSEPDGRIVRTYANNPPKTCFRELFDLDTEMHVPFNLEKGNLIRVICSPKTMLVVISHILCDLTTLDNLLNQVARIYAFRDPQYSNMTYSQTRWNKSITCAQRAFWTTCFDNIRPFSFRQNDIPTRSTWVGDSHLVRIPNLTFSRMKKYTAIQKATMHQLALAAVSLALQPDQRDKDIVIGAPYLNRNPESEMGTIGLFLQPLPIRIKYSGKTTSSSDTSSYIRAVQLASRDAVSHALPFHQLLSILDDKFDTPKSQLLDFMVTFHDAGDMPKLDVPGVEPINTWTRGAKFKLMAEFTAMRDGSLMLRLEYSTECFTKAEAEIVGNRIVASLEGLITKGTLEEIRQ</sequence>
<dbReference type="Gene3D" id="1.10.1200.10">
    <property type="entry name" value="ACP-like"/>
    <property type="match status" value="1"/>
</dbReference>